<dbReference type="EMBL" id="BSEL01000004">
    <property type="protein sequence ID" value="GLJ67590.1"/>
    <property type="molecule type" value="Genomic_DNA"/>
</dbReference>
<dbReference type="Pfam" id="PF00903">
    <property type="entry name" value="Glyoxalase"/>
    <property type="match status" value="1"/>
</dbReference>
<evidence type="ECO:0000313" key="3">
    <source>
        <dbReference type="Proteomes" id="UP001142292"/>
    </source>
</evidence>
<dbReference type="Proteomes" id="UP001142292">
    <property type="component" value="Unassembled WGS sequence"/>
</dbReference>
<reference evidence="2" key="1">
    <citation type="journal article" date="2014" name="Int. J. Syst. Evol. Microbiol.">
        <title>Complete genome of a new Firmicutes species belonging to the dominant human colonic microbiota ('Ruminococcus bicirculans') reveals two chromosomes and a selective capacity to utilize plant glucans.</title>
        <authorList>
            <consortium name="NISC Comparative Sequencing Program"/>
            <person name="Wegmann U."/>
            <person name="Louis P."/>
            <person name="Goesmann A."/>
            <person name="Henrissat B."/>
            <person name="Duncan S.H."/>
            <person name="Flint H.J."/>
        </authorList>
    </citation>
    <scope>NUCLEOTIDE SEQUENCE</scope>
    <source>
        <strain evidence="2">VKM Ac-1246</strain>
    </source>
</reference>
<dbReference type="InterPro" id="IPR028973">
    <property type="entry name" value="PhnB-like"/>
</dbReference>
<dbReference type="InterPro" id="IPR029068">
    <property type="entry name" value="Glyas_Bleomycin-R_OHBP_Dase"/>
</dbReference>
<dbReference type="Gene3D" id="3.10.180.10">
    <property type="entry name" value="2,3-Dihydroxybiphenyl 1,2-Dioxygenase, domain 1"/>
    <property type="match status" value="1"/>
</dbReference>
<organism evidence="2 3">
    <name type="scientific">Nocardioides luteus</name>
    <dbReference type="NCBI Taxonomy" id="1844"/>
    <lineage>
        <taxon>Bacteria</taxon>
        <taxon>Bacillati</taxon>
        <taxon>Actinomycetota</taxon>
        <taxon>Actinomycetes</taxon>
        <taxon>Propionibacteriales</taxon>
        <taxon>Nocardioidaceae</taxon>
        <taxon>Nocardioides</taxon>
    </lineage>
</organism>
<evidence type="ECO:0000259" key="1">
    <source>
        <dbReference type="Pfam" id="PF00903"/>
    </source>
</evidence>
<gene>
    <name evidence="2" type="primary">phnB</name>
    <name evidence="2" type="ORF">GCM10017579_16260</name>
</gene>
<comment type="caution">
    <text evidence="2">The sequence shown here is derived from an EMBL/GenBank/DDBJ whole genome shotgun (WGS) entry which is preliminary data.</text>
</comment>
<dbReference type="InterPro" id="IPR004360">
    <property type="entry name" value="Glyas_Fos-R_dOase_dom"/>
</dbReference>
<dbReference type="PANTHER" id="PTHR33990:SF1">
    <property type="entry name" value="PROTEIN YJDN"/>
    <property type="match status" value="1"/>
</dbReference>
<dbReference type="RefSeq" id="WP_189117734.1">
    <property type="nucleotide sequence ID" value="NZ_BMRK01000004.1"/>
</dbReference>
<protein>
    <submittedName>
        <fullName evidence="2">VOC family protein</fullName>
    </submittedName>
</protein>
<dbReference type="PANTHER" id="PTHR33990">
    <property type="entry name" value="PROTEIN YJDN-RELATED"/>
    <property type="match status" value="1"/>
</dbReference>
<keyword evidence="3" id="KW-1185">Reference proteome</keyword>
<dbReference type="SUPFAM" id="SSF54593">
    <property type="entry name" value="Glyoxalase/Bleomycin resistance protein/Dihydroxybiphenyl dioxygenase"/>
    <property type="match status" value="1"/>
</dbReference>
<dbReference type="CDD" id="cd06588">
    <property type="entry name" value="PhnB_like"/>
    <property type="match status" value="1"/>
</dbReference>
<reference evidence="2" key="2">
    <citation type="submission" date="2023-01" db="EMBL/GenBank/DDBJ databases">
        <authorList>
            <person name="Sun Q."/>
            <person name="Evtushenko L."/>
        </authorList>
    </citation>
    <scope>NUCLEOTIDE SEQUENCE</scope>
    <source>
        <strain evidence="2">VKM Ac-1246</strain>
    </source>
</reference>
<sequence>MATLNPYIGFRTEAAEALEFYRSVLGGTVETMTFDSMGDAMGPLAPETKNLVMHGSLTLEDGLVLMAADTPPGMDYEAPTAGVTVAMTSADPGDQPRFADYFAKLSEGGTPGVPFEQAPWGDYFGQFVDRFGVSWMFDVAGPEAGGPDSAGS</sequence>
<accession>A0ABQ5SVE1</accession>
<proteinExistence type="predicted"/>
<evidence type="ECO:0000313" key="2">
    <source>
        <dbReference type="EMBL" id="GLJ67590.1"/>
    </source>
</evidence>
<name>A0ABQ5SVE1_9ACTN</name>
<feature type="domain" description="Glyoxalase/fosfomycin resistance/dioxygenase" evidence="1">
    <location>
        <begin position="11"/>
        <end position="137"/>
    </location>
</feature>